<keyword evidence="1" id="KW-0472">Membrane</keyword>
<dbReference type="NCBIfam" id="TIGR04057">
    <property type="entry name" value="SusC_RagA_signa"/>
    <property type="match status" value="1"/>
</dbReference>
<comment type="similarity">
    <text evidence="1">Belongs to the TonB-dependent receptor family.</text>
</comment>
<dbReference type="Pfam" id="PF13715">
    <property type="entry name" value="CarbopepD_reg_2"/>
    <property type="match status" value="1"/>
</dbReference>
<keyword evidence="1" id="KW-0813">Transport</keyword>
<dbReference type="InterPro" id="IPR023996">
    <property type="entry name" value="TonB-dep_OMP_SusC/RagA"/>
</dbReference>
<dbReference type="InterPro" id="IPR012910">
    <property type="entry name" value="Plug_dom"/>
</dbReference>
<proteinExistence type="inferred from homology"/>
<comment type="caution">
    <text evidence="4">The sequence shown here is derived from an EMBL/GenBank/DDBJ whole genome shotgun (WGS) entry which is preliminary data.</text>
</comment>
<dbReference type="AlphaFoldDB" id="A0A5B6TKM2"/>
<reference evidence="4 5" key="1">
    <citation type="submission" date="2019-07" db="EMBL/GenBank/DDBJ databases">
        <title>Rufibacter sp. nov., isolated from lake sediment.</title>
        <authorList>
            <person name="Qu J.-H."/>
        </authorList>
    </citation>
    <scope>NUCLEOTIDE SEQUENCE [LARGE SCALE GENOMIC DNA]</scope>
    <source>
        <strain evidence="4 5">NBS58-1</strain>
    </source>
</reference>
<evidence type="ECO:0000256" key="1">
    <source>
        <dbReference type="PROSITE-ProRule" id="PRU01360"/>
    </source>
</evidence>
<dbReference type="EMBL" id="VKKY01000001">
    <property type="protein sequence ID" value="KAA3440843.1"/>
    <property type="molecule type" value="Genomic_DNA"/>
</dbReference>
<evidence type="ECO:0000313" key="4">
    <source>
        <dbReference type="EMBL" id="KAA3440843.1"/>
    </source>
</evidence>
<feature type="domain" description="TonB-dependent receptor plug" evidence="3">
    <location>
        <begin position="144"/>
        <end position="255"/>
    </location>
</feature>
<dbReference type="Pfam" id="PF07715">
    <property type="entry name" value="Plug"/>
    <property type="match status" value="1"/>
</dbReference>
<name>A0A5B6TKM2_9BACT</name>
<keyword evidence="1" id="KW-0998">Cell outer membrane</keyword>
<dbReference type="SUPFAM" id="SSF49464">
    <property type="entry name" value="Carboxypeptidase regulatory domain-like"/>
    <property type="match status" value="1"/>
</dbReference>
<feature type="region of interest" description="Disordered" evidence="2">
    <location>
        <begin position="17"/>
        <end position="45"/>
    </location>
</feature>
<comment type="subcellular location">
    <subcellularLocation>
        <location evidence="1">Cell outer membrane</location>
        <topology evidence="1">Multi-pass membrane protein</topology>
    </subcellularLocation>
</comment>
<gene>
    <name evidence="4" type="ORF">FOA19_03615</name>
</gene>
<dbReference type="GO" id="GO:0009279">
    <property type="term" value="C:cell outer membrane"/>
    <property type="evidence" value="ECO:0007669"/>
    <property type="project" value="UniProtKB-SubCell"/>
</dbReference>
<organism evidence="4 5">
    <name type="scientific">Rufibacter hautae</name>
    <dbReference type="NCBI Taxonomy" id="2595005"/>
    <lineage>
        <taxon>Bacteria</taxon>
        <taxon>Pseudomonadati</taxon>
        <taxon>Bacteroidota</taxon>
        <taxon>Cytophagia</taxon>
        <taxon>Cytophagales</taxon>
        <taxon>Hymenobacteraceae</taxon>
        <taxon>Rufibacter</taxon>
    </lineage>
</organism>
<evidence type="ECO:0000256" key="2">
    <source>
        <dbReference type="SAM" id="MobiDB-lite"/>
    </source>
</evidence>
<dbReference type="InterPro" id="IPR037066">
    <property type="entry name" value="Plug_dom_sf"/>
</dbReference>
<dbReference type="Gene3D" id="2.60.40.1120">
    <property type="entry name" value="Carboxypeptidase-like, regulatory domain"/>
    <property type="match status" value="1"/>
</dbReference>
<dbReference type="PROSITE" id="PS00018">
    <property type="entry name" value="EF_HAND_1"/>
    <property type="match status" value="1"/>
</dbReference>
<keyword evidence="4" id="KW-0675">Receptor</keyword>
<dbReference type="InterPro" id="IPR039426">
    <property type="entry name" value="TonB-dep_rcpt-like"/>
</dbReference>
<dbReference type="NCBIfam" id="TIGR04056">
    <property type="entry name" value="OMP_RagA_SusC"/>
    <property type="match status" value="1"/>
</dbReference>
<keyword evidence="5" id="KW-1185">Reference proteome</keyword>
<dbReference type="SUPFAM" id="SSF56935">
    <property type="entry name" value="Porins"/>
    <property type="match status" value="1"/>
</dbReference>
<dbReference type="Gene3D" id="2.170.130.10">
    <property type="entry name" value="TonB-dependent receptor, plug domain"/>
    <property type="match status" value="1"/>
</dbReference>
<dbReference type="InterPro" id="IPR008969">
    <property type="entry name" value="CarboxyPept-like_regulatory"/>
</dbReference>
<dbReference type="Proteomes" id="UP000324133">
    <property type="component" value="Unassembled WGS sequence"/>
</dbReference>
<keyword evidence="1" id="KW-1134">Transmembrane beta strand</keyword>
<dbReference type="InterPro" id="IPR018247">
    <property type="entry name" value="EF_Hand_1_Ca_BS"/>
</dbReference>
<dbReference type="OrthoDB" id="9768177at2"/>
<evidence type="ECO:0000313" key="5">
    <source>
        <dbReference type="Proteomes" id="UP000324133"/>
    </source>
</evidence>
<dbReference type="PROSITE" id="PS52016">
    <property type="entry name" value="TONB_DEPENDENT_REC_3"/>
    <property type="match status" value="1"/>
</dbReference>
<keyword evidence="1" id="KW-0812">Transmembrane</keyword>
<accession>A0A5B6TKM2</accession>
<dbReference type="FunFam" id="2.170.130.10:FF:000003">
    <property type="entry name" value="SusC/RagA family TonB-linked outer membrane protein"/>
    <property type="match status" value="1"/>
</dbReference>
<dbReference type="InterPro" id="IPR023997">
    <property type="entry name" value="TonB-dep_OMP_SusC/RagA_CS"/>
</dbReference>
<sequence>MHFTGLAQGLPKSEIKPSGIGAVSSKRGHNPTILASNHQASRGAATERQTQFKVTGKVVSSEDASALTGVSVVLKGTTIGTNTDINGDFTLNTPDGKGTLVFTYIGFVTQEVPLENRREISVKLAPDTKAIQEVVVVGFGEQKKASLVSSITSVSVADLKTPTSNLTNAIAGKVAGVISFQQSGEPGLGTDNSTFYIRGLSTFGTGKRDPLILIDGIESSPTDMARLQPDDISDFSVLKDAAASSIYGARGANGVVLINTKSGKEGPIKVSLRVENRISSNTKNFQLADNITYMNLANDATLTRSPLAKEPYSQNKINSTRMGEDPYLFPNNNWVDQLIRDYTFNQGYNINLSGGTNKGRYYLAMTYNRDNGILKVDPINNFNSNISLNNYSIRSNIDFDLTPTTVLTARVYGQFDDYNGPIGGGGTTFRNALNTNPVMFPAFYPKDKLPFVDHPLFGSARTINSDAVETTTLFVNPYAEMVKGYETYKTANLNPQLEIKQDLGFLTKGLGARAMTYLKRVSFVSLNRFYNPFFYNSTINPEDGSYKIGVLNDGSSTSIGLPGTEYLNYTEGLKLVESTFWLQGAVDYNRNFADKHEVGGLLVSYISNYEAGNPGNLIRSLPNRNHGISGRFTYGYDQRYLVEMNFGYNGSERFAKKNRYGFFPSAGIGYRISNEKFFEPLKGIISNLKFRATYGIVGNDQIGNRDERFLYMSNVNLNDNGFGSSFGRNDGTAVYYRPGVSISRYSNESITWEKSKQLNLGMDLNIGSALNSVELIVDVFKQQRSQILQPITYIDNASGLMATPLSNYGKAESQGVDLSANYSKTLSQNLNVELRGTFTYATSKAVKVDELAYDRDLAHLSRAGRPLSQRWGYIAERLFVDNEEVANSPVQFGDMGLLAGDIKYRDINKDGVINTDDMVPLGYPQQPEIIYGFGTTVRYKKFDLNLYFQGAARTSFFIDPWAIQPFYQYQLPNQAGGYQTGLLQAIADDHWSEQNGDLYAFWPRLSTWQVPSNNQTSTWWMRNGSFIRLKNVDFGYNLDKVKRLGIQSARIYFSATNLLMFSKFKLWDVEMGGNGLNYPIQSVYNLGVSLNL</sequence>
<evidence type="ECO:0000259" key="3">
    <source>
        <dbReference type="Pfam" id="PF07715"/>
    </source>
</evidence>
<protein>
    <submittedName>
        <fullName evidence="4">TonB-dependent receptor</fullName>
    </submittedName>
</protein>